<keyword evidence="5" id="KW-1185">Reference proteome</keyword>
<keyword evidence="1" id="KW-0540">Nuclease</keyword>
<dbReference type="STRING" id="436010.A0A166LV03"/>
<evidence type="ECO:0000256" key="2">
    <source>
        <dbReference type="ARBA" id="ARBA00022801"/>
    </source>
</evidence>
<dbReference type="GO" id="GO:0036297">
    <property type="term" value="P:interstrand cross-link repair"/>
    <property type="evidence" value="ECO:0007669"/>
    <property type="project" value="TreeGrafter"/>
</dbReference>
<dbReference type="GO" id="GO:0000723">
    <property type="term" value="P:telomere maintenance"/>
    <property type="evidence" value="ECO:0007669"/>
    <property type="project" value="TreeGrafter"/>
</dbReference>
<keyword evidence="3" id="KW-0269">Exonuclease</keyword>
<dbReference type="OrthoDB" id="5561659at2759"/>
<gene>
    <name evidence="4" type="ORF">FIBSPDRAFT_737483</name>
</gene>
<reference evidence="4 5" key="1">
    <citation type="journal article" date="2016" name="Mol. Biol. Evol.">
        <title>Comparative Genomics of Early-Diverging Mushroom-Forming Fungi Provides Insights into the Origins of Lignocellulose Decay Capabilities.</title>
        <authorList>
            <person name="Nagy L.G."/>
            <person name="Riley R."/>
            <person name="Tritt A."/>
            <person name="Adam C."/>
            <person name="Daum C."/>
            <person name="Floudas D."/>
            <person name="Sun H."/>
            <person name="Yadav J.S."/>
            <person name="Pangilinan J."/>
            <person name="Larsson K.H."/>
            <person name="Matsuura K."/>
            <person name="Barry K."/>
            <person name="Labutti K."/>
            <person name="Kuo R."/>
            <person name="Ohm R.A."/>
            <person name="Bhattacharya S.S."/>
            <person name="Shirouzu T."/>
            <person name="Yoshinaga Y."/>
            <person name="Martin F.M."/>
            <person name="Grigoriev I.V."/>
            <person name="Hibbett D.S."/>
        </authorList>
    </citation>
    <scope>NUCLEOTIDE SEQUENCE [LARGE SCALE GENOMIC DNA]</scope>
    <source>
        <strain evidence="4 5">CBS 109695</strain>
    </source>
</reference>
<dbReference type="GO" id="GO:0035312">
    <property type="term" value="F:5'-3' DNA exonuclease activity"/>
    <property type="evidence" value="ECO:0007669"/>
    <property type="project" value="TreeGrafter"/>
</dbReference>
<feature type="non-terminal residue" evidence="4">
    <location>
        <position position="1"/>
    </location>
</feature>
<evidence type="ECO:0000313" key="5">
    <source>
        <dbReference type="Proteomes" id="UP000076532"/>
    </source>
</evidence>
<evidence type="ECO:0000313" key="4">
    <source>
        <dbReference type="EMBL" id="KZP23344.1"/>
    </source>
</evidence>
<keyword evidence="2" id="KW-0378">Hydrolase</keyword>
<dbReference type="AlphaFoldDB" id="A0A166LV03"/>
<evidence type="ECO:0000256" key="1">
    <source>
        <dbReference type="ARBA" id="ARBA00022722"/>
    </source>
</evidence>
<dbReference type="PANTHER" id="PTHR23240:SF8">
    <property type="entry name" value="PROTEIN ARTEMIS"/>
    <property type="match status" value="1"/>
</dbReference>
<name>A0A166LV03_9AGAM</name>
<organism evidence="4 5">
    <name type="scientific">Athelia psychrophila</name>
    <dbReference type="NCBI Taxonomy" id="1759441"/>
    <lineage>
        <taxon>Eukaryota</taxon>
        <taxon>Fungi</taxon>
        <taxon>Dikarya</taxon>
        <taxon>Basidiomycota</taxon>
        <taxon>Agaricomycotina</taxon>
        <taxon>Agaricomycetes</taxon>
        <taxon>Agaricomycetidae</taxon>
        <taxon>Atheliales</taxon>
        <taxon>Atheliaceae</taxon>
        <taxon>Athelia</taxon>
    </lineage>
</organism>
<proteinExistence type="predicted"/>
<dbReference type="GO" id="GO:0006303">
    <property type="term" value="P:double-strand break repair via nonhomologous end joining"/>
    <property type="evidence" value="ECO:0007669"/>
    <property type="project" value="TreeGrafter"/>
</dbReference>
<dbReference type="Gene3D" id="3.40.50.12650">
    <property type="match status" value="1"/>
</dbReference>
<accession>A0A166LV03</accession>
<dbReference type="EMBL" id="KV417533">
    <property type="protein sequence ID" value="KZP23344.1"/>
    <property type="molecule type" value="Genomic_DNA"/>
</dbReference>
<evidence type="ECO:0000256" key="3">
    <source>
        <dbReference type="ARBA" id="ARBA00022839"/>
    </source>
</evidence>
<dbReference type="PANTHER" id="PTHR23240">
    <property type="entry name" value="DNA CROSS-LINK REPAIR PROTEIN PSO2/SNM1-RELATED"/>
    <property type="match status" value="1"/>
</dbReference>
<protein>
    <submittedName>
        <fullName evidence="4">Uncharacterized protein</fullName>
    </submittedName>
</protein>
<dbReference type="Proteomes" id="UP000076532">
    <property type="component" value="Unassembled WGS sequence"/>
</dbReference>
<dbReference type="GO" id="GO:0003684">
    <property type="term" value="F:damaged DNA binding"/>
    <property type="evidence" value="ECO:0007669"/>
    <property type="project" value="TreeGrafter"/>
</dbReference>
<sequence length="302" mass="34169">ILPSNIRIDDFTDSSNLHNAGRPWVALALHLLTHIHTDPIGGLSDKSFGHQVICSIDANEIPLQHEVYGARRVVHEQEMRSEKLRTFSHFKVDPRVMPNGEIYHTGARDLLESATSGLIELMRLLPEVSIFFPSTWTWGYEDIVKAISITFYSKIHVDRYKHNICTSISDSDLRGLASKEPRTRGNACERFSRCRRVAVENGTTKDKEGKYSTVNADKKAVTYVNPGSRMGKVLLLRHSPFQELRSSVSLFQPRRVVPNTLIPGLRHLDCKMFSHCLAPSAKLAMSILSISHTDYQYLAMKK</sequence>